<keyword evidence="1" id="KW-0472">Membrane</keyword>
<reference evidence="2 3" key="1">
    <citation type="submission" date="2019-03" db="EMBL/GenBank/DDBJ databases">
        <title>The genome sequence of a newly discovered highly antifungal drug resistant Aspergillus species, Aspergillus tanneri NIH 1004.</title>
        <authorList>
            <person name="Mounaud S."/>
            <person name="Singh I."/>
            <person name="Joardar V."/>
            <person name="Pakala S."/>
            <person name="Pakala S."/>
            <person name="Venepally P."/>
            <person name="Hoover J."/>
            <person name="Nierman W."/>
            <person name="Chung J."/>
            <person name="Losada L."/>
        </authorList>
    </citation>
    <scope>NUCLEOTIDE SEQUENCE [LARGE SCALE GENOMIC DNA]</scope>
    <source>
        <strain evidence="2 3">NIH1004</strain>
    </source>
</reference>
<feature type="transmembrane region" description="Helical" evidence="1">
    <location>
        <begin position="55"/>
        <end position="72"/>
    </location>
</feature>
<organism evidence="2 3">
    <name type="scientific">Aspergillus tanneri</name>
    <dbReference type="NCBI Taxonomy" id="1220188"/>
    <lineage>
        <taxon>Eukaryota</taxon>
        <taxon>Fungi</taxon>
        <taxon>Dikarya</taxon>
        <taxon>Ascomycota</taxon>
        <taxon>Pezizomycotina</taxon>
        <taxon>Eurotiomycetes</taxon>
        <taxon>Eurotiomycetidae</taxon>
        <taxon>Eurotiales</taxon>
        <taxon>Aspergillaceae</taxon>
        <taxon>Aspergillus</taxon>
        <taxon>Aspergillus subgen. Circumdati</taxon>
    </lineage>
</organism>
<dbReference type="VEuPathDB" id="FungiDB:EYZ11_008876"/>
<feature type="transmembrane region" description="Helical" evidence="1">
    <location>
        <begin position="169"/>
        <end position="188"/>
    </location>
</feature>
<proteinExistence type="predicted"/>
<keyword evidence="1" id="KW-0812">Transmembrane</keyword>
<evidence type="ECO:0000256" key="1">
    <source>
        <dbReference type="SAM" id="Phobius"/>
    </source>
</evidence>
<accession>A0A4S3J9E4</accession>
<keyword evidence="3" id="KW-1185">Reference proteome</keyword>
<gene>
    <name evidence="2" type="ORF">EYZ11_008876</name>
</gene>
<dbReference type="AlphaFoldDB" id="A0A4S3J9E4"/>
<dbReference type="Proteomes" id="UP000308092">
    <property type="component" value="Unassembled WGS sequence"/>
</dbReference>
<feature type="transmembrane region" description="Helical" evidence="1">
    <location>
        <begin position="12"/>
        <end position="35"/>
    </location>
</feature>
<evidence type="ECO:0000313" key="2">
    <source>
        <dbReference type="EMBL" id="THC91656.1"/>
    </source>
</evidence>
<evidence type="ECO:0000313" key="3">
    <source>
        <dbReference type="Proteomes" id="UP000308092"/>
    </source>
</evidence>
<protein>
    <submittedName>
        <fullName evidence="2">Uncharacterized protein</fullName>
    </submittedName>
</protein>
<sequence>MPMLIAGRDMQGIAGDYAFLGLVEFIWTIVGPGATRWWLVHRVCFLEMDILDQPTYLWNSICPPFVIFGCTYPRTAAMDGTKAVDWFGGLSILGLTVMVLLGLDFGSNLSLGFTQDHLPCRLWLSDVSSSSAARNAWQDWMQAFVGAEYYLPLYFQSAKEAAPFHSGLMVLPFVLTEAALSLAAGIIIHSTGRYLEVV</sequence>
<feature type="transmembrane region" description="Helical" evidence="1">
    <location>
        <begin position="84"/>
        <end position="103"/>
    </location>
</feature>
<name>A0A4S3J9E4_9EURO</name>
<dbReference type="EMBL" id="SOSA01000395">
    <property type="protein sequence ID" value="THC91656.1"/>
    <property type="molecule type" value="Genomic_DNA"/>
</dbReference>
<keyword evidence="1" id="KW-1133">Transmembrane helix</keyword>
<comment type="caution">
    <text evidence="2">The sequence shown here is derived from an EMBL/GenBank/DDBJ whole genome shotgun (WGS) entry which is preliminary data.</text>
</comment>